<keyword evidence="2" id="KW-0433">Leucine-rich repeat</keyword>
<name>A0ABX2I8D5_BLAHA</name>
<proteinExistence type="predicted"/>
<comment type="caution">
    <text evidence="6">The sequence shown here is derived from an EMBL/GenBank/DDBJ whole genome shotgun (WGS) entry which is preliminary data.</text>
</comment>
<dbReference type="InterPro" id="IPR032179">
    <property type="entry name" value="Cry22Aa_Ig-like"/>
</dbReference>
<gene>
    <name evidence="6" type="ORF">G5A70_10530</name>
</gene>
<dbReference type="InterPro" id="IPR042229">
    <property type="entry name" value="Listeria/Bacterioides_rpt_sf"/>
</dbReference>
<dbReference type="Pfam" id="PF16403">
    <property type="entry name" value="Bact_surface_Ig-like"/>
    <property type="match status" value="2"/>
</dbReference>
<feature type="compositionally biased region" description="Basic and acidic residues" evidence="4">
    <location>
        <begin position="127"/>
        <end position="139"/>
    </location>
</feature>
<keyword evidence="7" id="KW-1185">Reference proteome</keyword>
<dbReference type="InterPro" id="IPR002126">
    <property type="entry name" value="Cadherin-like_dom"/>
</dbReference>
<dbReference type="NCBIfam" id="TIGR02543">
    <property type="entry name" value="List_Bact_rpt"/>
    <property type="match status" value="1"/>
</dbReference>
<dbReference type="Gene3D" id="3.80.10.10">
    <property type="entry name" value="Ribonuclease Inhibitor"/>
    <property type="match status" value="1"/>
</dbReference>
<protein>
    <submittedName>
        <fullName evidence="6">DUF5011 domain-containing protein</fullName>
    </submittedName>
</protein>
<evidence type="ECO:0000313" key="7">
    <source>
        <dbReference type="Proteomes" id="UP000822142"/>
    </source>
</evidence>
<evidence type="ECO:0000256" key="1">
    <source>
        <dbReference type="ARBA" id="ARBA00004196"/>
    </source>
</evidence>
<evidence type="ECO:0000259" key="5">
    <source>
        <dbReference type="PROSITE" id="PS50268"/>
    </source>
</evidence>
<organism evidence="6 7">
    <name type="scientific">Blautia hansenii</name>
    <name type="common">Ruminococcus hansenii</name>
    <dbReference type="NCBI Taxonomy" id="1322"/>
    <lineage>
        <taxon>Bacteria</taxon>
        <taxon>Bacillati</taxon>
        <taxon>Bacillota</taxon>
        <taxon>Clostridia</taxon>
        <taxon>Lachnospirales</taxon>
        <taxon>Lachnospiraceae</taxon>
        <taxon>Blautia</taxon>
    </lineage>
</organism>
<dbReference type="Pfam" id="PF09479">
    <property type="entry name" value="Flg_new"/>
    <property type="match status" value="1"/>
</dbReference>
<dbReference type="InterPro" id="IPR032675">
    <property type="entry name" value="LRR_dom_sf"/>
</dbReference>
<dbReference type="SUPFAM" id="SSF52058">
    <property type="entry name" value="L domain-like"/>
    <property type="match status" value="1"/>
</dbReference>
<dbReference type="InterPro" id="IPR013378">
    <property type="entry name" value="InlB-like_B-rpt"/>
</dbReference>
<feature type="compositionally biased region" description="Basic and acidic residues" evidence="4">
    <location>
        <begin position="100"/>
        <end position="119"/>
    </location>
</feature>
<feature type="region of interest" description="Disordered" evidence="4">
    <location>
        <begin position="38"/>
        <end position="148"/>
    </location>
</feature>
<dbReference type="PROSITE" id="PS50268">
    <property type="entry name" value="CADHERIN_2"/>
    <property type="match status" value="1"/>
</dbReference>
<dbReference type="EMBL" id="JAAITA010000013">
    <property type="protein sequence ID" value="NSJ86594.1"/>
    <property type="molecule type" value="Genomic_DNA"/>
</dbReference>
<feature type="domain" description="Cadherin" evidence="5">
    <location>
        <begin position="567"/>
        <end position="706"/>
    </location>
</feature>
<dbReference type="Gene3D" id="2.60.40.4270">
    <property type="entry name" value="Listeria-Bacteroides repeat domain"/>
    <property type="match status" value="1"/>
</dbReference>
<dbReference type="InterPro" id="IPR013783">
    <property type="entry name" value="Ig-like_fold"/>
</dbReference>
<comment type="subcellular location">
    <subcellularLocation>
        <location evidence="1">Cell envelope</location>
    </subcellularLocation>
</comment>
<dbReference type="PANTHER" id="PTHR24366:SF96">
    <property type="entry name" value="LEUCINE RICH REPEAT CONTAINING 53"/>
    <property type="match status" value="1"/>
</dbReference>
<evidence type="ECO:0000313" key="6">
    <source>
        <dbReference type="EMBL" id="NSJ86594.1"/>
    </source>
</evidence>
<dbReference type="Gene3D" id="2.60.40.10">
    <property type="entry name" value="Immunoglobulins"/>
    <property type="match status" value="2"/>
</dbReference>
<accession>A0ABX2I8D5</accession>
<dbReference type="Proteomes" id="UP000822142">
    <property type="component" value="Unassembled WGS sequence"/>
</dbReference>
<keyword evidence="3" id="KW-0677">Repeat</keyword>
<evidence type="ECO:0000256" key="4">
    <source>
        <dbReference type="SAM" id="MobiDB-lite"/>
    </source>
</evidence>
<reference evidence="6 7" key="1">
    <citation type="journal article" date="2020" name="Cell Host Microbe">
        <title>Functional and Genomic Variation between Human-Derived Isolates of Lachnospiraceae Reveals Inter- and Intra-Species Diversity.</title>
        <authorList>
            <person name="Sorbara M.T."/>
            <person name="Littmann E.R."/>
            <person name="Fontana E."/>
            <person name="Moody T.U."/>
            <person name="Kohout C.E."/>
            <person name="Gjonbalaj M."/>
            <person name="Eaton V."/>
            <person name="Seok R."/>
            <person name="Leiner I.M."/>
            <person name="Pamer E.G."/>
        </authorList>
    </citation>
    <scope>NUCLEOTIDE SEQUENCE [LARGE SCALE GENOMIC DNA]</scope>
    <source>
        <strain evidence="6 7">MSK.15.26</strain>
    </source>
</reference>
<evidence type="ECO:0000256" key="2">
    <source>
        <dbReference type="ARBA" id="ARBA00022614"/>
    </source>
</evidence>
<feature type="compositionally biased region" description="Basic and acidic residues" evidence="4">
    <location>
        <begin position="42"/>
        <end position="74"/>
    </location>
</feature>
<dbReference type="RefSeq" id="WP_173749605.1">
    <property type="nucleotide sequence ID" value="NZ_JAAITA010000013.1"/>
</dbReference>
<sequence>MNFKKAAATSSAIVIGATTILTGIPTSVSAAQVHTEVVQEELSTKETQAETKVGEDTKKEVKTETETQKQDTQKQETSSEEGQNLESPKTEETAPSPAPEKSETETETTPKQEKVKEESEAQQPQNSKEETPTEEKTEETQPVGIKIDETNFPDAVFRAELEKKSYGEDGVLTPEEISKIDRLSINNPKITSLQGIQYFTELTSIYIANTKITNLDLIGLNKMDTIHMAYNSQLSSLKISLPALKNLSCTNNGLTTLSIDAPALELLKCQGNKLTSLSVDGSKVRSIECYNNELQTLSLNTPALEVLSCSDNQLTSLDVSDIKTLTSVTYDNNPPLKTLDFRGCDNLERGYHSQNQETVYISAGMTKYIGCHVVPEHTGNLIIDLNGYFIVNSDGSKSVDLNQVISPAFIKVLEKEGHACFDSETHILTIPAQDKATVLEAGFDGQINSTKWTFYTDITAVDDCVVKFDSMGGTLVEDQMLSNGEKAAEPTVPVKEGYIFTGWYTDKECTTLYDFSAPVTADITLYAGWSTQAVNTPPVITAGDITLMVGDTFDPLTNVTATDKEDGNLILTKDNIAANDVDTKKAGTYHVTYKVTDKNGASTEKTITVTVKENTPPTITAKDITLKVGDSYNPLSGVTAEDKEDGKITLTKDNIIANDVNTSKAGTYHVTYKVTDKNGASTEKTITVTVKKTTKTSATTKKSPKTGDMANLGLLTSMLAGSSGLIAVLKGKGRRKK</sequence>
<dbReference type="PANTHER" id="PTHR24366">
    <property type="entry name" value="IG(IMMUNOGLOBULIN) AND LRR(LEUCINE RICH REPEAT) DOMAINS"/>
    <property type="match status" value="1"/>
</dbReference>
<evidence type="ECO:0000256" key="3">
    <source>
        <dbReference type="ARBA" id="ARBA00022737"/>
    </source>
</evidence>